<protein>
    <recommendedName>
        <fullName evidence="3">Phage tail protein</fullName>
    </recommendedName>
</protein>
<evidence type="ECO:0000313" key="2">
    <source>
        <dbReference type="Proteomes" id="UP000480312"/>
    </source>
</evidence>
<reference evidence="1 2" key="1">
    <citation type="submission" date="2020-01" db="EMBL/GenBank/DDBJ databases">
        <title>Whole genome sequencing of Halomonas alkaliphila strain LS44.</title>
        <authorList>
            <person name="Kumar S."/>
            <person name="Paul D."/>
            <person name="Shouche Y."/>
            <person name="Suryavanshi M.V."/>
        </authorList>
    </citation>
    <scope>NUCLEOTIDE SEQUENCE [LARGE SCALE GENOMIC DNA]</scope>
    <source>
        <strain evidence="1 2">LS44</strain>
    </source>
</reference>
<dbReference type="EMBL" id="JAAEHK010000005">
    <property type="protein sequence ID" value="NDL69934.1"/>
    <property type="molecule type" value="Genomic_DNA"/>
</dbReference>
<gene>
    <name evidence="1" type="ORF">GPL32_05345</name>
</gene>
<name>A0A7C9P5Y4_9GAMM</name>
<organism evidence="1 2">
    <name type="scientific">Vreelandella alkaliphila</name>
    <dbReference type="NCBI Taxonomy" id="272774"/>
    <lineage>
        <taxon>Bacteria</taxon>
        <taxon>Pseudomonadati</taxon>
        <taxon>Pseudomonadota</taxon>
        <taxon>Gammaproteobacteria</taxon>
        <taxon>Oceanospirillales</taxon>
        <taxon>Halomonadaceae</taxon>
        <taxon>Vreelandella</taxon>
    </lineage>
</organism>
<dbReference type="Proteomes" id="UP000480312">
    <property type="component" value="Unassembled WGS sequence"/>
</dbReference>
<evidence type="ECO:0000313" key="1">
    <source>
        <dbReference type="EMBL" id="NDL69934.1"/>
    </source>
</evidence>
<sequence length="66" mass="7274">MQPGVAFFSITQAVGDPNVFPETPTQCIGWKPQIDATPWVITEVTHNLTDTSYTTALRLEIRNAPS</sequence>
<proteinExistence type="predicted"/>
<evidence type="ECO:0008006" key="3">
    <source>
        <dbReference type="Google" id="ProtNLM"/>
    </source>
</evidence>
<comment type="caution">
    <text evidence="1">The sequence shown here is derived from an EMBL/GenBank/DDBJ whole genome shotgun (WGS) entry which is preliminary data.</text>
</comment>
<dbReference type="AlphaFoldDB" id="A0A7C9P5Y4"/>
<dbReference type="RefSeq" id="WP_162217864.1">
    <property type="nucleotide sequence ID" value="NZ_JAAEHK010000005.1"/>
</dbReference>
<accession>A0A7C9P5Y4</accession>
<dbReference type="OrthoDB" id="4070623at2"/>